<dbReference type="OrthoDB" id="7877306at2"/>
<proteinExistence type="predicted"/>
<dbReference type="Proteomes" id="UP000249165">
    <property type="component" value="Unassembled WGS sequence"/>
</dbReference>
<evidence type="ECO:0000313" key="1">
    <source>
        <dbReference type="EMBL" id="RAK20324.1"/>
    </source>
</evidence>
<comment type="caution">
    <text evidence="1">The sequence shown here is derived from an EMBL/GenBank/DDBJ whole genome shotgun (WGS) entry which is preliminary data.</text>
</comment>
<evidence type="ECO:0000313" key="2">
    <source>
        <dbReference type="Proteomes" id="UP000249165"/>
    </source>
</evidence>
<organism evidence="1 2">
    <name type="scientific">Salipiger aestuarii</name>
    <dbReference type="NCBI Taxonomy" id="568098"/>
    <lineage>
        <taxon>Bacteria</taxon>
        <taxon>Pseudomonadati</taxon>
        <taxon>Pseudomonadota</taxon>
        <taxon>Alphaproteobacteria</taxon>
        <taxon>Rhodobacterales</taxon>
        <taxon>Roseobacteraceae</taxon>
        <taxon>Salipiger</taxon>
    </lineage>
</organism>
<sequence>MAIDLILYPKRNLAYLRFFGVTTPAEYIGVIERLQGDPHCRPGTALFADLSGIADLTSDFLQVLSMVGAESRLTRNVLPGTRYAFYAPDDLAFGASRMYHQVADNTLPYRIDVFRSEAAALDHIGQPERKIADFLRAAR</sequence>
<name>A0A327YHE2_9RHOB</name>
<gene>
    <name evidence="1" type="ORF">ATI53_1006102</name>
</gene>
<protein>
    <submittedName>
        <fullName evidence="1">Uncharacterized protein</fullName>
    </submittedName>
</protein>
<dbReference type="EMBL" id="QLMG01000006">
    <property type="protein sequence ID" value="RAK20324.1"/>
    <property type="molecule type" value="Genomic_DNA"/>
</dbReference>
<dbReference type="RefSeq" id="WP_111549887.1">
    <property type="nucleotide sequence ID" value="NZ_LIQE01000007.1"/>
</dbReference>
<accession>A0A327YHE2</accession>
<keyword evidence="2" id="KW-1185">Reference proteome</keyword>
<dbReference type="AlphaFoldDB" id="A0A327YHE2"/>
<reference evidence="1 2" key="1">
    <citation type="submission" date="2018-06" db="EMBL/GenBank/DDBJ databases">
        <title>Genomic Encyclopedia of Archaeal and Bacterial Type Strains, Phase II (KMG-II): from individual species to whole genera.</title>
        <authorList>
            <person name="Goeker M."/>
        </authorList>
    </citation>
    <scope>NUCLEOTIDE SEQUENCE [LARGE SCALE GENOMIC DNA]</scope>
    <source>
        <strain evidence="1 2">DSM 22011</strain>
    </source>
</reference>